<dbReference type="Proteomes" id="UP001347796">
    <property type="component" value="Unassembled WGS sequence"/>
</dbReference>
<organism evidence="2 3">
    <name type="scientific">Patella caerulea</name>
    <name type="common">Rayed Mediterranean limpet</name>
    <dbReference type="NCBI Taxonomy" id="87958"/>
    <lineage>
        <taxon>Eukaryota</taxon>
        <taxon>Metazoa</taxon>
        <taxon>Spiralia</taxon>
        <taxon>Lophotrochozoa</taxon>
        <taxon>Mollusca</taxon>
        <taxon>Gastropoda</taxon>
        <taxon>Patellogastropoda</taxon>
        <taxon>Patelloidea</taxon>
        <taxon>Patellidae</taxon>
        <taxon>Patella</taxon>
    </lineage>
</organism>
<evidence type="ECO:0000256" key="1">
    <source>
        <dbReference type="SAM" id="Coils"/>
    </source>
</evidence>
<reference evidence="2 3" key="1">
    <citation type="submission" date="2024-01" db="EMBL/GenBank/DDBJ databases">
        <title>The genome of the rayed Mediterranean limpet Patella caerulea (Linnaeus, 1758).</title>
        <authorList>
            <person name="Anh-Thu Weber A."/>
            <person name="Halstead-Nussloch G."/>
        </authorList>
    </citation>
    <scope>NUCLEOTIDE SEQUENCE [LARGE SCALE GENOMIC DNA]</scope>
    <source>
        <strain evidence="2">AATW-2023a</strain>
        <tissue evidence="2">Whole specimen</tissue>
    </source>
</reference>
<evidence type="ECO:0000313" key="2">
    <source>
        <dbReference type="EMBL" id="KAK6168319.1"/>
    </source>
</evidence>
<protein>
    <submittedName>
        <fullName evidence="2">Uncharacterized protein</fullName>
    </submittedName>
</protein>
<name>A0AAN8IZQ1_PATCE</name>
<dbReference type="AlphaFoldDB" id="A0AAN8IZQ1"/>
<sequence>MILNNIVDSDTETIGPRGQDLLSKIQKLQHENMELHHENVESHHENVELKDQQSKIQKLQHENLELKLENMELKDKLSTILEEKDGVIKEVERKVKNLFLKADSPTTQGYYTIFL</sequence>
<dbReference type="EMBL" id="JAZGQO010000017">
    <property type="protein sequence ID" value="KAK6168319.1"/>
    <property type="molecule type" value="Genomic_DNA"/>
</dbReference>
<accession>A0AAN8IZQ1</accession>
<feature type="coiled-coil region" evidence="1">
    <location>
        <begin position="49"/>
        <end position="83"/>
    </location>
</feature>
<comment type="caution">
    <text evidence="2">The sequence shown here is derived from an EMBL/GenBank/DDBJ whole genome shotgun (WGS) entry which is preliminary data.</text>
</comment>
<gene>
    <name evidence="2" type="ORF">SNE40_021111</name>
</gene>
<keyword evidence="1" id="KW-0175">Coiled coil</keyword>
<keyword evidence="3" id="KW-1185">Reference proteome</keyword>
<proteinExistence type="predicted"/>
<evidence type="ECO:0000313" key="3">
    <source>
        <dbReference type="Proteomes" id="UP001347796"/>
    </source>
</evidence>